<keyword evidence="12" id="KW-0808">Transferase</keyword>
<evidence type="ECO:0000313" key="13">
    <source>
        <dbReference type="Proteomes" id="UP001219518"/>
    </source>
</evidence>
<keyword evidence="3" id="KW-0732">Signal</keyword>
<reference evidence="12" key="2">
    <citation type="journal article" date="2023" name="BMC Genomics">
        <title>Pest status, molecular evolution, and epigenetic factors derived from the genome assembly of Frankliniella fusca, a thysanopteran phytovirus vector.</title>
        <authorList>
            <person name="Catto M.A."/>
            <person name="Labadie P.E."/>
            <person name="Jacobson A.L."/>
            <person name="Kennedy G.G."/>
            <person name="Srinivasan R."/>
            <person name="Hunt B.G."/>
        </authorList>
    </citation>
    <scope>NUCLEOTIDE SEQUENCE</scope>
    <source>
        <strain evidence="12">PL_HMW_Pooled</strain>
    </source>
</reference>
<dbReference type="GO" id="GO:0016301">
    <property type="term" value="F:kinase activity"/>
    <property type="evidence" value="ECO:0007669"/>
    <property type="project" value="UniProtKB-KW"/>
</dbReference>
<gene>
    <name evidence="12" type="ORF">KUF71_007905</name>
</gene>
<keyword evidence="6" id="KW-1133">Transmembrane helix</keyword>
<dbReference type="InterPro" id="IPR050958">
    <property type="entry name" value="Cell_Adh-Cytoskel_Orgn"/>
</dbReference>
<dbReference type="GO" id="GO:0008046">
    <property type="term" value="F:axon guidance receptor activity"/>
    <property type="evidence" value="ECO:0007669"/>
    <property type="project" value="TreeGrafter"/>
</dbReference>
<feature type="compositionally biased region" description="Gly residues" evidence="10">
    <location>
        <begin position="93"/>
        <end position="105"/>
    </location>
</feature>
<keyword evidence="13" id="KW-1185">Reference proteome</keyword>
<dbReference type="InterPro" id="IPR013098">
    <property type="entry name" value="Ig_I-set"/>
</dbReference>
<evidence type="ECO:0000313" key="12">
    <source>
        <dbReference type="EMBL" id="KAK3918658.1"/>
    </source>
</evidence>
<feature type="compositionally biased region" description="Acidic residues" evidence="10">
    <location>
        <begin position="10"/>
        <end position="24"/>
    </location>
</feature>
<keyword evidence="2 12" id="KW-0812">Transmembrane</keyword>
<dbReference type="AlphaFoldDB" id="A0AAE1HC84"/>
<keyword evidence="9" id="KW-0393">Immunoglobulin domain</keyword>
<dbReference type="InterPro" id="IPR036179">
    <property type="entry name" value="Ig-like_dom_sf"/>
</dbReference>
<keyword evidence="7" id="KW-0472">Membrane</keyword>
<dbReference type="InterPro" id="IPR007110">
    <property type="entry name" value="Ig-like_dom"/>
</dbReference>
<keyword evidence="8" id="KW-1015">Disulfide bond</keyword>
<comment type="caution">
    <text evidence="12">The sequence shown here is derived from an EMBL/GenBank/DDBJ whole genome shotgun (WGS) entry which is preliminary data.</text>
</comment>
<evidence type="ECO:0000256" key="10">
    <source>
        <dbReference type="SAM" id="MobiDB-lite"/>
    </source>
</evidence>
<dbReference type="GO" id="GO:0030424">
    <property type="term" value="C:axon"/>
    <property type="evidence" value="ECO:0007669"/>
    <property type="project" value="TreeGrafter"/>
</dbReference>
<dbReference type="Gene3D" id="2.60.40.10">
    <property type="entry name" value="Immunoglobulins"/>
    <property type="match status" value="1"/>
</dbReference>
<feature type="region of interest" description="Disordered" evidence="10">
    <location>
        <begin position="1"/>
        <end position="110"/>
    </location>
</feature>
<evidence type="ECO:0000256" key="2">
    <source>
        <dbReference type="ARBA" id="ARBA00022692"/>
    </source>
</evidence>
<dbReference type="Proteomes" id="UP001219518">
    <property type="component" value="Unassembled WGS sequence"/>
</dbReference>
<dbReference type="SMART" id="SM00409">
    <property type="entry name" value="IG"/>
    <property type="match status" value="1"/>
</dbReference>
<feature type="compositionally biased region" description="Gly residues" evidence="10">
    <location>
        <begin position="72"/>
        <end position="84"/>
    </location>
</feature>
<dbReference type="Pfam" id="PF07679">
    <property type="entry name" value="I-set"/>
    <property type="match status" value="1"/>
</dbReference>
<sequence length="247" mass="25195">MGVDPAPPVEDYDTRDDYTDDYDDTTNTSETTSSAGGAARPGAAPGSVPGAATGTTPQTKTPPAAGAAGTAGPQGGGSGGGAAHSGGSNTLDAGGGGGGGGGGTTSGPWLEVTRPLVNATKETGMSVRLRCEVTGDPPPRKVRWYKNEAPVQEERNRLVTRRYQVEGTRGTTIGSRLRISMLEVHDSGYYKCEASNGAATVESTAILIVKVPKWGVMNAPADIPNFPPVFANSHGGFGLRCEACNSR</sequence>
<proteinExistence type="predicted"/>
<keyword evidence="12" id="KW-0675">Receptor</keyword>
<evidence type="ECO:0000256" key="9">
    <source>
        <dbReference type="ARBA" id="ARBA00023319"/>
    </source>
</evidence>
<evidence type="ECO:0000256" key="7">
    <source>
        <dbReference type="ARBA" id="ARBA00023136"/>
    </source>
</evidence>
<evidence type="ECO:0000256" key="1">
    <source>
        <dbReference type="ARBA" id="ARBA00004167"/>
    </source>
</evidence>
<dbReference type="SUPFAM" id="SSF48726">
    <property type="entry name" value="Immunoglobulin"/>
    <property type="match status" value="1"/>
</dbReference>
<dbReference type="InterPro" id="IPR013783">
    <property type="entry name" value="Ig-like_fold"/>
</dbReference>
<dbReference type="PROSITE" id="PS50835">
    <property type="entry name" value="IG_LIKE"/>
    <property type="match status" value="1"/>
</dbReference>
<evidence type="ECO:0000256" key="5">
    <source>
        <dbReference type="ARBA" id="ARBA00022889"/>
    </source>
</evidence>
<keyword evidence="4" id="KW-0677">Repeat</keyword>
<keyword evidence="12" id="KW-0418">Kinase</keyword>
<dbReference type="FunFam" id="2.60.40.10:FF:000017">
    <property type="entry name" value="Down syndrome cell adhesion molecule b"/>
    <property type="match status" value="1"/>
</dbReference>
<dbReference type="GO" id="GO:0050808">
    <property type="term" value="P:synapse organization"/>
    <property type="evidence" value="ECO:0007669"/>
    <property type="project" value="TreeGrafter"/>
</dbReference>
<dbReference type="PANTHER" id="PTHR45080:SF8">
    <property type="entry name" value="IG-LIKE DOMAIN-CONTAINING PROTEIN"/>
    <property type="match status" value="1"/>
</dbReference>
<evidence type="ECO:0000259" key="11">
    <source>
        <dbReference type="PROSITE" id="PS50835"/>
    </source>
</evidence>
<dbReference type="GO" id="GO:0005886">
    <property type="term" value="C:plasma membrane"/>
    <property type="evidence" value="ECO:0007669"/>
    <property type="project" value="TreeGrafter"/>
</dbReference>
<protein>
    <submittedName>
        <fullName evidence="12">Tyrosine-protein kinase transmembrane receptor ROR2</fullName>
    </submittedName>
</protein>
<name>A0AAE1HC84_9NEOP</name>
<evidence type="ECO:0000256" key="6">
    <source>
        <dbReference type="ARBA" id="ARBA00022989"/>
    </source>
</evidence>
<dbReference type="EMBL" id="JAHWGI010000960">
    <property type="protein sequence ID" value="KAK3918658.1"/>
    <property type="molecule type" value="Genomic_DNA"/>
</dbReference>
<dbReference type="InterPro" id="IPR003598">
    <property type="entry name" value="Ig_sub2"/>
</dbReference>
<evidence type="ECO:0000256" key="4">
    <source>
        <dbReference type="ARBA" id="ARBA00022737"/>
    </source>
</evidence>
<comment type="subcellular location">
    <subcellularLocation>
        <location evidence="1">Membrane</location>
        <topology evidence="1">Single-pass membrane protein</topology>
    </subcellularLocation>
</comment>
<feature type="compositionally biased region" description="Low complexity" evidence="10">
    <location>
        <begin position="25"/>
        <end position="71"/>
    </location>
</feature>
<keyword evidence="5" id="KW-0130">Cell adhesion</keyword>
<accession>A0AAE1HC84</accession>
<dbReference type="InterPro" id="IPR003599">
    <property type="entry name" value="Ig_sub"/>
</dbReference>
<evidence type="ECO:0000256" key="8">
    <source>
        <dbReference type="ARBA" id="ARBA00023157"/>
    </source>
</evidence>
<organism evidence="12 13">
    <name type="scientific">Frankliniella fusca</name>
    <dbReference type="NCBI Taxonomy" id="407009"/>
    <lineage>
        <taxon>Eukaryota</taxon>
        <taxon>Metazoa</taxon>
        <taxon>Ecdysozoa</taxon>
        <taxon>Arthropoda</taxon>
        <taxon>Hexapoda</taxon>
        <taxon>Insecta</taxon>
        <taxon>Pterygota</taxon>
        <taxon>Neoptera</taxon>
        <taxon>Paraneoptera</taxon>
        <taxon>Thysanoptera</taxon>
        <taxon>Terebrantia</taxon>
        <taxon>Thripoidea</taxon>
        <taxon>Thripidae</taxon>
        <taxon>Frankliniella</taxon>
    </lineage>
</organism>
<feature type="domain" description="Ig-like" evidence="11">
    <location>
        <begin position="108"/>
        <end position="208"/>
    </location>
</feature>
<dbReference type="PANTHER" id="PTHR45080">
    <property type="entry name" value="CONTACTIN 5"/>
    <property type="match status" value="1"/>
</dbReference>
<dbReference type="SMART" id="SM00408">
    <property type="entry name" value="IGc2"/>
    <property type="match status" value="1"/>
</dbReference>
<evidence type="ECO:0000256" key="3">
    <source>
        <dbReference type="ARBA" id="ARBA00022729"/>
    </source>
</evidence>
<dbReference type="GO" id="GO:0043025">
    <property type="term" value="C:neuronal cell body"/>
    <property type="evidence" value="ECO:0007669"/>
    <property type="project" value="TreeGrafter"/>
</dbReference>
<reference evidence="12" key="1">
    <citation type="submission" date="2021-07" db="EMBL/GenBank/DDBJ databases">
        <authorList>
            <person name="Catto M.A."/>
            <person name="Jacobson A."/>
            <person name="Kennedy G."/>
            <person name="Labadie P."/>
            <person name="Hunt B.G."/>
            <person name="Srinivasan R."/>
        </authorList>
    </citation>
    <scope>NUCLEOTIDE SEQUENCE</scope>
    <source>
        <strain evidence="12">PL_HMW_Pooled</strain>
        <tissue evidence="12">Head</tissue>
    </source>
</reference>
<dbReference type="GO" id="GO:0007156">
    <property type="term" value="P:homophilic cell adhesion via plasma membrane adhesion molecules"/>
    <property type="evidence" value="ECO:0007669"/>
    <property type="project" value="TreeGrafter"/>
</dbReference>